<proteinExistence type="predicted"/>
<keyword evidence="5" id="KW-1015">Disulfide bond</keyword>
<keyword evidence="6" id="KW-0732">Signal</keyword>
<evidence type="ECO:0000256" key="3">
    <source>
        <dbReference type="ARBA" id="ARBA00022989"/>
    </source>
</evidence>
<organism evidence="10 11">
    <name type="scientific">Panagrolaimus davidi</name>
    <dbReference type="NCBI Taxonomy" id="227884"/>
    <lineage>
        <taxon>Eukaryota</taxon>
        <taxon>Metazoa</taxon>
        <taxon>Ecdysozoa</taxon>
        <taxon>Nematoda</taxon>
        <taxon>Chromadorea</taxon>
        <taxon>Rhabditida</taxon>
        <taxon>Tylenchina</taxon>
        <taxon>Panagrolaimomorpha</taxon>
        <taxon>Panagrolaimoidea</taxon>
        <taxon>Panagrolaimidae</taxon>
        <taxon>Panagrolaimus</taxon>
    </lineage>
</organism>
<evidence type="ECO:0000256" key="4">
    <source>
        <dbReference type="ARBA" id="ARBA00023136"/>
    </source>
</evidence>
<reference evidence="11" key="1">
    <citation type="submission" date="2022-11" db="UniProtKB">
        <authorList>
            <consortium name="WormBaseParasite"/>
        </authorList>
    </citation>
    <scope>IDENTIFICATION</scope>
</reference>
<sequence>MNKFLLLICLIVCVKSEVNISDFFPFGTANGDAELIRGSDVSSPPLILSMAFPFFGLPQATLWVNENGLISFNRKISDFTPWCKAAQSDYRIIAPFWADVDARRSGDIYYRQTTDSAVLAKGEAELAKAFSDIGHINLKWAFIATWVNVTYFRDPPGSDESTRLRNTFQAILLTDGSQSFTIFYYNQITWTTGDVSNGINGLGGTPAEVGYDLGDQSHFEFVNGSCSEAVINITKNSNVKSPGKWMFKTFEVPTTPPPQCQTKYTGDFCVTPSNIDTLGHVNLDISEIQLTVTETVVCRYHDPYANVTDYNATLLSLTHIQCFTPYFYTVGRITMELIILDKDGKERVLTGYLYIRALTEADNSLQFEPQSNGSLLFKWNPSDLNYGEDSKSIKGFFHIVFMKTCEVVVDAAEACIKHPVMCELCFALPEACVEVYVEKVVAHAVASAVIEKGEEMIPALLPGEGGTLSRICGGKITPEKMACSGAWSLGQFVADSLETNHRPLYNAGKNLAAWVGDNCPNAKKLCEQWIDAFGDHGSEKVAATPTTSSPHYHLPIPKDVPPCPPTLDEIDPNFVVDPQCQDSSDCFYHPGAEICYFSAVPSPSGGGQQCCYQNSQIYLQRPGAGYPSILHPSIQAGFPHKAFEEIPLTLCCMVADKEHCDKYMGTRNPDDGSNYTAPTTSLGNGDPHYTTFDGLYYTFNGAGEFWLVKGSDKQTFSAQARHVVPLDSADYAYLMAYAFQPYPNASIVQIETNSLSTEIYHNRVPIPKDILQKTYATSDVSITMEAGGGYAETIFVTFNVGFSFKIQFFDNMYGAITCFIDNRHKGNFTHGLLGSFDGNSLNDLETPEGVIVPANSTTEVIHYKFGLEWYVTEEDSLFDYFSKNYSDYYFPNFIPRFDYGSGQLPPDALAICDNDASCLWDLISTGDVSVANQTRDNSQDYNNTVSVTSQNVTMCPALADPDNGRVIVANYLPNTKATFQCNAGFELNENLILICGKDGT</sequence>
<dbReference type="WBParaSite" id="PDA_v2.g939.t1">
    <property type="protein sequence ID" value="PDA_v2.g939.t1"/>
    <property type="gene ID" value="PDA_v2.g939"/>
</dbReference>
<name>A0A914QZ16_9BILA</name>
<protein>
    <submittedName>
        <fullName evidence="11">Uncharacterized protein</fullName>
    </submittedName>
</protein>
<dbReference type="AlphaFoldDB" id="A0A914QZ16"/>
<keyword evidence="3" id="KW-1133">Transmembrane helix</keyword>
<dbReference type="SMART" id="SM00216">
    <property type="entry name" value="VWD"/>
    <property type="match status" value="1"/>
</dbReference>
<accession>A0A914QZ16</accession>
<dbReference type="PROSITE" id="PS50856">
    <property type="entry name" value="AMOP"/>
    <property type="match status" value="1"/>
</dbReference>
<dbReference type="PROSITE" id="PS51220">
    <property type="entry name" value="NIDO"/>
    <property type="match status" value="1"/>
</dbReference>
<dbReference type="InterPro" id="IPR003886">
    <property type="entry name" value="NIDO_dom"/>
</dbReference>
<dbReference type="InterPro" id="IPR056619">
    <property type="entry name" value="C8-3_MUC4"/>
</dbReference>
<dbReference type="SUPFAM" id="SSF57535">
    <property type="entry name" value="Complement control module/SCR domain"/>
    <property type="match status" value="1"/>
</dbReference>
<dbReference type="PANTHER" id="PTHR13802">
    <property type="entry name" value="MUCIN 4-RELATED"/>
    <property type="match status" value="1"/>
</dbReference>
<evidence type="ECO:0000259" key="8">
    <source>
        <dbReference type="PROSITE" id="PS51220"/>
    </source>
</evidence>
<dbReference type="PROSITE" id="PS51233">
    <property type="entry name" value="VWFD"/>
    <property type="match status" value="1"/>
</dbReference>
<dbReference type="GO" id="GO:0007160">
    <property type="term" value="P:cell-matrix adhesion"/>
    <property type="evidence" value="ECO:0007669"/>
    <property type="project" value="InterPro"/>
</dbReference>
<evidence type="ECO:0000256" key="6">
    <source>
        <dbReference type="SAM" id="SignalP"/>
    </source>
</evidence>
<keyword evidence="2" id="KW-0812">Transmembrane</keyword>
<evidence type="ECO:0000256" key="5">
    <source>
        <dbReference type="ARBA" id="ARBA00023157"/>
    </source>
</evidence>
<dbReference type="Pfam" id="PF00094">
    <property type="entry name" value="VWD"/>
    <property type="match status" value="1"/>
</dbReference>
<keyword evidence="4" id="KW-0472">Membrane</keyword>
<evidence type="ECO:0000313" key="10">
    <source>
        <dbReference type="Proteomes" id="UP000887578"/>
    </source>
</evidence>
<dbReference type="Pfam" id="PF00084">
    <property type="entry name" value="Sushi"/>
    <property type="match status" value="1"/>
</dbReference>
<dbReference type="Gene3D" id="2.10.70.10">
    <property type="entry name" value="Complement Module, domain 1"/>
    <property type="match status" value="1"/>
</dbReference>
<dbReference type="InterPro" id="IPR005533">
    <property type="entry name" value="AMOP_dom"/>
</dbReference>
<dbReference type="PANTHER" id="PTHR13802:SF59">
    <property type="entry name" value="SUSHI DOMAIN-CONTAINING PROTEIN 2"/>
    <property type="match status" value="1"/>
</dbReference>
<evidence type="ECO:0000256" key="2">
    <source>
        <dbReference type="ARBA" id="ARBA00022692"/>
    </source>
</evidence>
<dbReference type="Proteomes" id="UP000887578">
    <property type="component" value="Unplaced"/>
</dbReference>
<keyword evidence="10" id="KW-1185">Reference proteome</keyword>
<feature type="signal peptide" evidence="6">
    <location>
        <begin position="1"/>
        <end position="16"/>
    </location>
</feature>
<dbReference type="InterPro" id="IPR000436">
    <property type="entry name" value="Sushi_SCR_CCP_dom"/>
</dbReference>
<evidence type="ECO:0000259" key="9">
    <source>
        <dbReference type="PROSITE" id="PS51233"/>
    </source>
</evidence>
<feature type="domain" description="AMOP" evidence="7">
    <location>
        <begin position="518"/>
        <end position="667"/>
    </location>
</feature>
<feature type="domain" description="NIDO" evidence="8">
    <location>
        <begin position="95"/>
        <end position="252"/>
    </location>
</feature>
<evidence type="ECO:0000256" key="1">
    <source>
        <dbReference type="ARBA" id="ARBA00004370"/>
    </source>
</evidence>
<feature type="domain" description="VWFD" evidence="9">
    <location>
        <begin position="679"/>
        <end position="877"/>
    </location>
</feature>
<dbReference type="CDD" id="cd00033">
    <property type="entry name" value="CCP"/>
    <property type="match status" value="1"/>
</dbReference>
<evidence type="ECO:0000313" key="11">
    <source>
        <dbReference type="WBParaSite" id="PDA_v2.g939.t1"/>
    </source>
</evidence>
<feature type="chain" id="PRO_5037907893" evidence="6">
    <location>
        <begin position="17"/>
        <end position="1000"/>
    </location>
</feature>
<dbReference type="GO" id="GO:0016020">
    <property type="term" value="C:membrane"/>
    <property type="evidence" value="ECO:0007669"/>
    <property type="project" value="UniProtKB-SubCell"/>
</dbReference>
<dbReference type="Pfam" id="PF03782">
    <property type="entry name" value="AMOP"/>
    <property type="match status" value="1"/>
</dbReference>
<dbReference type="InterPro" id="IPR051495">
    <property type="entry name" value="Epithelial_Barrier/Signaling"/>
</dbReference>
<dbReference type="SMART" id="SM00539">
    <property type="entry name" value="NIDO"/>
    <property type="match status" value="1"/>
</dbReference>
<evidence type="ECO:0000259" key="7">
    <source>
        <dbReference type="PROSITE" id="PS50856"/>
    </source>
</evidence>
<comment type="subcellular location">
    <subcellularLocation>
        <location evidence="1">Membrane</location>
    </subcellularLocation>
</comment>
<dbReference type="Pfam" id="PF23263">
    <property type="entry name" value="C8-3_MUC4"/>
    <property type="match status" value="1"/>
</dbReference>
<dbReference type="InterPro" id="IPR001846">
    <property type="entry name" value="VWF_type-D"/>
</dbReference>
<dbReference type="SMART" id="SM00723">
    <property type="entry name" value="AMOP"/>
    <property type="match status" value="1"/>
</dbReference>
<dbReference type="InterPro" id="IPR035976">
    <property type="entry name" value="Sushi/SCR/CCP_sf"/>
</dbReference>
<dbReference type="Pfam" id="PF06119">
    <property type="entry name" value="NIDO"/>
    <property type="match status" value="1"/>
</dbReference>